<accession>J3MGH4</accession>
<evidence type="ECO:0000313" key="1">
    <source>
        <dbReference type="EnsemblPlants" id="OB06G31180.1"/>
    </source>
</evidence>
<sequence length="93" mass="10813">MSVLCLFAVKILKNIIMSCHPIFYAYKPKFKFLTLNFKLTLGFFYGSLNLDSLMQCTEMKKKTWRMLLAVQSILMANADDICEIKYDGLMQII</sequence>
<dbReference type="AlphaFoldDB" id="J3MGH4"/>
<dbReference type="Gramene" id="OB06G31180.1">
    <property type="protein sequence ID" value="OB06G31180.1"/>
    <property type="gene ID" value="OB06G31180"/>
</dbReference>
<dbReference type="Proteomes" id="UP000006038">
    <property type="component" value="Chromosome 6"/>
</dbReference>
<reference evidence="1" key="1">
    <citation type="journal article" date="2013" name="Nat. Commun.">
        <title>Whole-genome sequencing of Oryza brachyantha reveals mechanisms underlying Oryza genome evolution.</title>
        <authorList>
            <person name="Chen J."/>
            <person name="Huang Q."/>
            <person name="Gao D."/>
            <person name="Wang J."/>
            <person name="Lang Y."/>
            <person name="Liu T."/>
            <person name="Li B."/>
            <person name="Bai Z."/>
            <person name="Luis Goicoechea J."/>
            <person name="Liang C."/>
            <person name="Chen C."/>
            <person name="Zhang W."/>
            <person name="Sun S."/>
            <person name="Liao Y."/>
            <person name="Zhang X."/>
            <person name="Yang L."/>
            <person name="Song C."/>
            <person name="Wang M."/>
            <person name="Shi J."/>
            <person name="Liu G."/>
            <person name="Liu J."/>
            <person name="Zhou H."/>
            <person name="Zhou W."/>
            <person name="Yu Q."/>
            <person name="An N."/>
            <person name="Chen Y."/>
            <person name="Cai Q."/>
            <person name="Wang B."/>
            <person name="Liu B."/>
            <person name="Min J."/>
            <person name="Huang Y."/>
            <person name="Wu H."/>
            <person name="Li Z."/>
            <person name="Zhang Y."/>
            <person name="Yin Y."/>
            <person name="Song W."/>
            <person name="Jiang J."/>
            <person name="Jackson S.A."/>
            <person name="Wing R.A."/>
            <person name="Wang J."/>
            <person name="Chen M."/>
        </authorList>
    </citation>
    <scope>NUCLEOTIDE SEQUENCE [LARGE SCALE GENOMIC DNA]</scope>
    <source>
        <strain evidence="1">cv. IRGC 101232</strain>
    </source>
</reference>
<name>J3MGH4_ORYBR</name>
<proteinExistence type="predicted"/>
<dbReference type="EnsemblPlants" id="OB06G31180.1">
    <property type="protein sequence ID" value="OB06G31180.1"/>
    <property type="gene ID" value="OB06G31180"/>
</dbReference>
<keyword evidence="2" id="KW-1185">Reference proteome</keyword>
<protein>
    <submittedName>
        <fullName evidence="1">Uncharacterized protein</fullName>
    </submittedName>
</protein>
<evidence type="ECO:0000313" key="2">
    <source>
        <dbReference type="Proteomes" id="UP000006038"/>
    </source>
</evidence>
<dbReference type="HOGENOM" id="CLU_2403185_0_0_1"/>
<organism evidence="1">
    <name type="scientific">Oryza brachyantha</name>
    <name type="common">malo sina</name>
    <dbReference type="NCBI Taxonomy" id="4533"/>
    <lineage>
        <taxon>Eukaryota</taxon>
        <taxon>Viridiplantae</taxon>
        <taxon>Streptophyta</taxon>
        <taxon>Embryophyta</taxon>
        <taxon>Tracheophyta</taxon>
        <taxon>Spermatophyta</taxon>
        <taxon>Magnoliopsida</taxon>
        <taxon>Liliopsida</taxon>
        <taxon>Poales</taxon>
        <taxon>Poaceae</taxon>
        <taxon>BOP clade</taxon>
        <taxon>Oryzoideae</taxon>
        <taxon>Oryzeae</taxon>
        <taxon>Oryzinae</taxon>
        <taxon>Oryza</taxon>
    </lineage>
</organism>
<reference evidence="1" key="2">
    <citation type="submission" date="2013-04" db="UniProtKB">
        <authorList>
            <consortium name="EnsemblPlants"/>
        </authorList>
    </citation>
    <scope>IDENTIFICATION</scope>
</reference>